<proteinExistence type="inferred from homology"/>
<dbReference type="Proteomes" id="UP000663832">
    <property type="component" value="Unassembled WGS sequence"/>
</dbReference>
<keyword evidence="8" id="KW-0472">Membrane</keyword>
<evidence type="ECO:0000313" key="12">
    <source>
        <dbReference type="Proteomes" id="UP000663832"/>
    </source>
</evidence>
<dbReference type="PANTHER" id="PTHR11530">
    <property type="entry name" value="D-AMINO ACID OXIDASE"/>
    <property type="match status" value="1"/>
</dbReference>
<evidence type="ECO:0000313" key="10">
    <source>
        <dbReference type="EMBL" id="CAF0850399.1"/>
    </source>
</evidence>
<comment type="caution">
    <text evidence="10">The sequence shown here is derived from an EMBL/GenBank/DDBJ whole genome shotgun (WGS) entry which is preliminary data.</text>
</comment>
<dbReference type="GO" id="GO:0071949">
    <property type="term" value="F:FAD binding"/>
    <property type="evidence" value="ECO:0007669"/>
    <property type="project" value="InterPro"/>
</dbReference>
<evidence type="ECO:0000313" key="13">
    <source>
        <dbReference type="Proteomes" id="UP000663877"/>
    </source>
</evidence>
<dbReference type="EMBL" id="CAJNOI010000024">
    <property type="protein sequence ID" value="CAF0850399.1"/>
    <property type="molecule type" value="Genomic_DNA"/>
</dbReference>
<organism evidence="10 13">
    <name type="scientific">Adineta steineri</name>
    <dbReference type="NCBI Taxonomy" id="433720"/>
    <lineage>
        <taxon>Eukaryota</taxon>
        <taxon>Metazoa</taxon>
        <taxon>Spiralia</taxon>
        <taxon>Gnathifera</taxon>
        <taxon>Rotifera</taxon>
        <taxon>Eurotatoria</taxon>
        <taxon>Bdelloidea</taxon>
        <taxon>Adinetida</taxon>
        <taxon>Adinetidae</taxon>
        <taxon>Adineta</taxon>
    </lineage>
</organism>
<dbReference type="InterPro" id="IPR023209">
    <property type="entry name" value="DAO"/>
</dbReference>
<keyword evidence="4" id="KW-0285">Flavoprotein</keyword>
<dbReference type="OrthoDB" id="2015447at2759"/>
<dbReference type="Proteomes" id="UP000663877">
    <property type="component" value="Unassembled WGS sequence"/>
</dbReference>
<keyword evidence="6" id="KW-0560">Oxidoreductase</keyword>
<evidence type="ECO:0000256" key="1">
    <source>
        <dbReference type="ARBA" id="ARBA00001974"/>
    </source>
</evidence>
<evidence type="ECO:0000256" key="8">
    <source>
        <dbReference type="SAM" id="Phobius"/>
    </source>
</evidence>
<feature type="domain" description="FAD dependent oxidoreductase" evidence="9">
    <location>
        <begin position="8"/>
        <end position="339"/>
    </location>
</feature>
<evidence type="ECO:0000313" key="11">
    <source>
        <dbReference type="EMBL" id="CAF1307754.1"/>
    </source>
</evidence>
<dbReference type="SUPFAM" id="SSF54373">
    <property type="entry name" value="FAD-linked reductases, C-terminal domain"/>
    <property type="match status" value="1"/>
</dbReference>
<keyword evidence="5 7" id="KW-0274">FAD</keyword>
<evidence type="ECO:0000259" key="9">
    <source>
        <dbReference type="Pfam" id="PF01266"/>
    </source>
</evidence>
<dbReference type="SUPFAM" id="SSF51971">
    <property type="entry name" value="Nucleotide-binding domain"/>
    <property type="match status" value="1"/>
</dbReference>
<keyword evidence="8" id="KW-0812">Transmembrane</keyword>
<dbReference type="AlphaFoldDB" id="A0A813WF42"/>
<evidence type="ECO:0000256" key="2">
    <source>
        <dbReference type="ARBA" id="ARBA00004253"/>
    </source>
</evidence>
<dbReference type="GO" id="GO:0003884">
    <property type="term" value="F:D-amino-acid oxidase activity"/>
    <property type="evidence" value="ECO:0007669"/>
    <property type="project" value="InterPro"/>
</dbReference>
<feature type="binding site" evidence="7">
    <location>
        <position position="198"/>
    </location>
    <ligand>
        <name>FAD</name>
        <dbReference type="ChEBI" id="CHEBI:57692"/>
    </ligand>
</feature>
<name>A0A813WF42_9BILA</name>
<protein>
    <recommendedName>
        <fullName evidence="9">FAD dependent oxidoreductase domain-containing protein</fullName>
    </recommendedName>
</protein>
<feature type="binding site" evidence="7">
    <location>
        <position position="296"/>
    </location>
    <ligand>
        <name>D-dopa</name>
        <dbReference type="ChEBI" id="CHEBI:149689"/>
    </ligand>
</feature>
<reference evidence="10" key="1">
    <citation type="submission" date="2021-02" db="EMBL/GenBank/DDBJ databases">
        <authorList>
            <person name="Nowell W R."/>
        </authorList>
    </citation>
    <scope>NUCLEOTIDE SEQUENCE</scope>
</reference>
<dbReference type="PANTHER" id="PTHR11530:SF11">
    <property type="entry name" value="D-ASPARTATE OXIDASE"/>
    <property type="match status" value="1"/>
</dbReference>
<feature type="binding site" evidence="7">
    <location>
        <position position="241"/>
    </location>
    <ligand>
        <name>D-dopa</name>
        <dbReference type="ChEBI" id="CHEBI:149689"/>
    </ligand>
</feature>
<evidence type="ECO:0000256" key="3">
    <source>
        <dbReference type="ARBA" id="ARBA00006730"/>
    </source>
</evidence>
<keyword evidence="8" id="KW-1133">Transmembrane helix</keyword>
<evidence type="ECO:0000256" key="7">
    <source>
        <dbReference type="PIRSR" id="PIRSR000189-1"/>
    </source>
</evidence>
<comment type="subcellular location">
    <subcellularLocation>
        <location evidence="2">Peroxisome matrix</location>
    </subcellularLocation>
</comment>
<comment type="cofactor">
    <cofactor evidence="1 7">
        <name>FAD</name>
        <dbReference type="ChEBI" id="CHEBI:57692"/>
    </cofactor>
</comment>
<comment type="similarity">
    <text evidence="3">Belongs to the DAMOX/DASOX family.</text>
</comment>
<feature type="transmembrane region" description="Helical" evidence="8">
    <location>
        <begin position="6"/>
        <end position="26"/>
    </location>
</feature>
<evidence type="ECO:0000256" key="4">
    <source>
        <dbReference type="ARBA" id="ARBA00022630"/>
    </source>
</evidence>
<feature type="binding site" evidence="7">
    <location>
        <position position="324"/>
    </location>
    <ligand>
        <name>D-dopa</name>
        <dbReference type="ChEBI" id="CHEBI:149689"/>
    </ligand>
</feature>
<dbReference type="PROSITE" id="PS51257">
    <property type="entry name" value="PROKAR_LIPOPROTEIN"/>
    <property type="match status" value="1"/>
</dbReference>
<dbReference type="Pfam" id="PF01266">
    <property type="entry name" value="DAO"/>
    <property type="match status" value="1"/>
</dbReference>
<evidence type="ECO:0000256" key="6">
    <source>
        <dbReference type="ARBA" id="ARBA00023002"/>
    </source>
</evidence>
<dbReference type="Gene3D" id="3.40.50.720">
    <property type="entry name" value="NAD(P)-binding Rossmann-like Domain"/>
    <property type="match status" value="1"/>
</dbReference>
<evidence type="ECO:0000256" key="5">
    <source>
        <dbReference type="ARBA" id="ARBA00022827"/>
    </source>
</evidence>
<accession>A0A813WF42</accession>
<dbReference type="PIRSF" id="PIRSF000189">
    <property type="entry name" value="D-aa_oxidase"/>
    <property type="match status" value="1"/>
</dbReference>
<dbReference type="Gene3D" id="3.30.9.10">
    <property type="entry name" value="D-Amino Acid Oxidase, subunit A, domain 2"/>
    <property type="match status" value="1"/>
</dbReference>
<dbReference type="InterPro" id="IPR006076">
    <property type="entry name" value="FAD-dep_OxRdtase"/>
</dbReference>
<gene>
    <name evidence="10" type="ORF">BJG266_LOCUS7808</name>
    <name evidence="11" type="ORF">QVE165_LOCUS31613</name>
</gene>
<dbReference type="GO" id="GO:0019478">
    <property type="term" value="P:D-amino acid catabolic process"/>
    <property type="evidence" value="ECO:0007669"/>
    <property type="project" value="TreeGrafter"/>
</dbReference>
<keyword evidence="12" id="KW-1185">Reference proteome</keyword>
<dbReference type="GO" id="GO:0005782">
    <property type="term" value="C:peroxisomal matrix"/>
    <property type="evidence" value="ECO:0007669"/>
    <property type="project" value="UniProtKB-SubCell"/>
</dbReference>
<dbReference type="EMBL" id="CAJNOM010000272">
    <property type="protein sequence ID" value="CAF1307754.1"/>
    <property type="molecule type" value="Genomic_DNA"/>
</dbReference>
<sequence length="366" mass="41572">MSDSRSYRVIIIGGGIIGLTTACTLLKEYTSIDKLQLTIISTTFSPETTGDVSAGYWEPYGVNLNDERMLRWARYTYDIFMQEFFSTKAAQAGVMQMPGHILKSQNDQQISENDDFIVPSFLPLVRHYRVLKDPEIRMFDHLGPVTGFVMSSVVTEVRRYLPQLQRFLECDSRVKFVRKKIHSFSELKGEADIIINCTGLSARELTGDLTIRPARGQVIRIHAPWIKAVYYFETVNEGVGYIVPQSDTVVLGGTFQLDDWNTTPTEQDTRHIRRMCAKILPALEQIQDGVEQAGLRPYRDGGVRLEHERTTDEIDIVHCYGHSGAGVTLSWGCAKDVVEIVKTLLPVYEQHSSDLPEHEQLWRLVL</sequence>